<dbReference type="RefSeq" id="XP_046053718.1">
    <property type="nucleotide sequence ID" value="XM_046185267.1"/>
</dbReference>
<dbReference type="OrthoDB" id="10350207at2759"/>
<dbReference type="GeneID" id="70215221"/>
<dbReference type="Proteomes" id="UP000720189">
    <property type="component" value="Unassembled WGS sequence"/>
</dbReference>
<organism evidence="1 2">
    <name type="scientific">Fusarium redolens</name>
    <dbReference type="NCBI Taxonomy" id="48865"/>
    <lineage>
        <taxon>Eukaryota</taxon>
        <taxon>Fungi</taxon>
        <taxon>Dikarya</taxon>
        <taxon>Ascomycota</taxon>
        <taxon>Pezizomycotina</taxon>
        <taxon>Sordariomycetes</taxon>
        <taxon>Hypocreomycetidae</taxon>
        <taxon>Hypocreales</taxon>
        <taxon>Nectriaceae</taxon>
        <taxon>Fusarium</taxon>
        <taxon>Fusarium redolens species complex</taxon>
    </lineage>
</organism>
<dbReference type="EMBL" id="JAGMUX010000003">
    <property type="protein sequence ID" value="KAH7264983.1"/>
    <property type="molecule type" value="Genomic_DNA"/>
</dbReference>
<evidence type="ECO:0000313" key="1">
    <source>
        <dbReference type="EMBL" id="KAH7264983.1"/>
    </source>
</evidence>
<evidence type="ECO:0000313" key="2">
    <source>
        <dbReference type="Proteomes" id="UP000720189"/>
    </source>
</evidence>
<comment type="caution">
    <text evidence="1">The sequence shown here is derived from an EMBL/GenBank/DDBJ whole genome shotgun (WGS) entry which is preliminary data.</text>
</comment>
<keyword evidence="2" id="KW-1185">Reference proteome</keyword>
<reference evidence="1" key="1">
    <citation type="journal article" date="2021" name="Nat. Commun.">
        <title>Genetic determinants of endophytism in the Arabidopsis root mycobiome.</title>
        <authorList>
            <person name="Mesny F."/>
            <person name="Miyauchi S."/>
            <person name="Thiergart T."/>
            <person name="Pickel B."/>
            <person name="Atanasova L."/>
            <person name="Karlsson M."/>
            <person name="Huettel B."/>
            <person name="Barry K.W."/>
            <person name="Haridas S."/>
            <person name="Chen C."/>
            <person name="Bauer D."/>
            <person name="Andreopoulos W."/>
            <person name="Pangilinan J."/>
            <person name="LaButti K."/>
            <person name="Riley R."/>
            <person name="Lipzen A."/>
            <person name="Clum A."/>
            <person name="Drula E."/>
            <person name="Henrissat B."/>
            <person name="Kohler A."/>
            <person name="Grigoriev I.V."/>
            <person name="Martin F.M."/>
            <person name="Hacquard S."/>
        </authorList>
    </citation>
    <scope>NUCLEOTIDE SEQUENCE</scope>
    <source>
        <strain evidence="1">MPI-CAGE-AT-0023</strain>
    </source>
</reference>
<protein>
    <submittedName>
        <fullName evidence="1">Uncharacterized protein</fullName>
    </submittedName>
</protein>
<proteinExistence type="predicted"/>
<dbReference type="AlphaFoldDB" id="A0A9P9HXG3"/>
<gene>
    <name evidence="1" type="ORF">BKA55DRAFT_230236</name>
</gene>
<sequence length="87" mass="9727">MERAELGCAASALDWTPETGSQMTHCRIQASSSNKKQYNNSPRLLSVSDTEMISITAYSQFDRISPNPSSTAVWHQYLVALNQCRMN</sequence>
<name>A0A9P9HXG3_FUSRE</name>
<accession>A0A9P9HXG3</accession>